<evidence type="ECO:0000313" key="2">
    <source>
        <dbReference type="Proteomes" id="UP000240760"/>
    </source>
</evidence>
<proteinExistence type="predicted"/>
<gene>
    <name evidence="1" type="ORF">M440DRAFT_1391246</name>
</gene>
<sequence length="153" mass="17126">MHVQTLQLQRGRHQGPRTVPVLYFAAAVPCCKRTCNLPKAAGPVSAIPNGGFEKSQRTETELTVKTVPRKVKIRSKHLESTFRWFTRTGTKSSHLHGVNVQYPQVTSGRLKQQQQQHQMGNRRHEAHLGYRQVGNGSPASKYDAEYLLLALGA</sequence>
<name>A0A2T4C571_TRILO</name>
<protein>
    <submittedName>
        <fullName evidence="1">Uncharacterized protein</fullName>
    </submittedName>
</protein>
<organism evidence="1 2">
    <name type="scientific">Trichoderma longibrachiatum ATCC 18648</name>
    <dbReference type="NCBI Taxonomy" id="983965"/>
    <lineage>
        <taxon>Eukaryota</taxon>
        <taxon>Fungi</taxon>
        <taxon>Dikarya</taxon>
        <taxon>Ascomycota</taxon>
        <taxon>Pezizomycotina</taxon>
        <taxon>Sordariomycetes</taxon>
        <taxon>Hypocreomycetidae</taxon>
        <taxon>Hypocreales</taxon>
        <taxon>Hypocreaceae</taxon>
        <taxon>Trichoderma</taxon>
    </lineage>
</organism>
<reference evidence="1 2" key="1">
    <citation type="submission" date="2016-07" db="EMBL/GenBank/DDBJ databases">
        <title>Multiple horizontal gene transfer events from other fungi enriched the ability of initially mycotrophic Trichoderma (Ascomycota) to feed on dead plant biomass.</title>
        <authorList>
            <consortium name="DOE Joint Genome Institute"/>
            <person name="Aerts A."/>
            <person name="Atanasova L."/>
            <person name="Chenthamara K."/>
            <person name="Zhang J."/>
            <person name="Grujic M."/>
            <person name="Henrissat B."/>
            <person name="Kuo A."/>
            <person name="Salamov A."/>
            <person name="Lipzen A."/>
            <person name="Labutti K."/>
            <person name="Barry K."/>
            <person name="Miao Y."/>
            <person name="Rahimi M.J."/>
            <person name="Shen Q."/>
            <person name="Grigoriev I.V."/>
            <person name="Kubicek C.P."/>
            <person name="Druzhinina I.S."/>
        </authorList>
    </citation>
    <scope>NUCLEOTIDE SEQUENCE [LARGE SCALE GENOMIC DNA]</scope>
    <source>
        <strain evidence="1 2">ATCC 18648</strain>
    </source>
</reference>
<evidence type="ECO:0000313" key="1">
    <source>
        <dbReference type="EMBL" id="PTB76668.1"/>
    </source>
</evidence>
<keyword evidence="2" id="KW-1185">Reference proteome</keyword>
<accession>A0A2T4C571</accession>
<dbReference type="AlphaFoldDB" id="A0A2T4C571"/>
<dbReference type="Proteomes" id="UP000240760">
    <property type="component" value="Unassembled WGS sequence"/>
</dbReference>
<dbReference type="EMBL" id="KZ679131">
    <property type="protein sequence ID" value="PTB76668.1"/>
    <property type="molecule type" value="Genomic_DNA"/>
</dbReference>